<dbReference type="Pfam" id="PF00069">
    <property type="entry name" value="Pkinase"/>
    <property type="match status" value="1"/>
</dbReference>
<dbReference type="RefSeq" id="WP_172353704.1">
    <property type="nucleotide sequence ID" value="NZ_CP053661.1"/>
</dbReference>
<sequence length="547" mass="59688">MSYCLNPACPKPENLTHTELCQACGSKLLLRDRYRVVQSLGHGGFGATFLAKDESLPGSPHCVIKQLRPVASSPHVLQMARELFRREAKTLGKIGNHPQVPRLLDYFEANQEFYLIQEYISGSTLQQEVKQNGPFSEAGVKQFLSEVLPMLQYVHSQQVIHRDIKPANLIRRTQDKKLVLIDFGAVKDQVNPVRAGATEQTALTAYAIGTPGYAPPEQMAMRPVYASDIYALGVTCIYLLTGKAPKDMDYDPTTGEILWREQVHISEHFAGVLQKMLEVSVRHRYQNAGEVLRALDLEPYLDSLAQSMVKPVRPSARQPEVSPHHYIPSGDLSGDLFPSSPSARMAAAIRARQSKSGGDSGGSPYTGGHRRTAIQKPVSVTTIERGRGASGGSSGSSGGHLALMPKLRADELLNDYAKGKRDFTSRDLSQLNLSKVALTGANFHQSKLHKANLQGANLFNTDFGRASLNQAILKNANLARAYLSHADLQGADLRGADLSYAYLSNANLRGANLCGADLTGAKISDEQLALARTNWATVHPSGKRGLW</sequence>
<evidence type="ECO:0000259" key="11">
    <source>
        <dbReference type="PROSITE" id="PS50011"/>
    </source>
</evidence>
<dbReference type="Gene3D" id="2.160.20.80">
    <property type="entry name" value="E3 ubiquitin-protein ligase SopA"/>
    <property type="match status" value="1"/>
</dbReference>
<dbReference type="AlphaFoldDB" id="A0A6M8B3B1"/>
<reference evidence="12 13" key="1">
    <citation type="submission" date="2020-05" db="EMBL/GenBank/DDBJ databases">
        <title>Complete genome sequence of of a novel Thermoleptolyngbya strain isolated from hot springs of Ganzi, Sichuan China.</title>
        <authorList>
            <person name="Tang J."/>
            <person name="Daroch M."/>
            <person name="Li L."/>
            <person name="Waleron K."/>
            <person name="Waleron M."/>
            <person name="Waleron M."/>
        </authorList>
    </citation>
    <scope>NUCLEOTIDE SEQUENCE [LARGE SCALE GENOMIC DNA]</scope>
    <source>
        <strain evidence="12 13">PKUAC-SCTA183</strain>
    </source>
</reference>
<dbReference type="SUPFAM" id="SSF141571">
    <property type="entry name" value="Pentapeptide repeat-like"/>
    <property type="match status" value="1"/>
</dbReference>
<evidence type="ECO:0000256" key="6">
    <source>
        <dbReference type="ARBA" id="ARBA00047899"/>
    </source>
</evidence>
<evidence type="ECO:0000256" key="5">
    <source>
        <dbReference type="ARBA" id="ARBA00022840"/>
    </source>
</evidence>
<dbReference type="Gene3D" id="3.30.200.20">
    <property type="entry name" value="Phosphorylase Kinase, domain 1"/>
    <property type="match status" value="1"/>
</dbReference>
<dbReference type="SUPFAM" id="SSF56112">
    <property type="entry name" value="Protein kinase-like (PK-like)"/>
    <property type="match status" value="1"/>
</dbReference>
<keyword evidence="4 8" id="KW-0418">Kinase</keyword>
<dbReference type="SMART" id="SM00220">
    <property type="entry name" value="S_TKc"/>
    <property type="match status" value="1"/>
</dbReference>
<dbReference type="PROSITE" id="PS00107">
    <property type="entry name" value="PROTEIN_KINASE_ATP"/>
    <property type="match status" value="1"/>
</dbReference>
<dbReference type="NCBIfam" id="NF045510">
    <property type="entry name" value="4Cys_prefix_kin"/>
    <property type="match status" value="1"/>
</dbReference>
<dbReference type="GO" id="GO:0005524">
    <property type="term" value="F:ATP binding"/>
    <property type="evidence" value="ECO:0007669"/>
    <property type="project" value="UniProtKB-UniRule"/>
</dbReference>
<evidence type="ECO:0000256" key="7">
    <source>
        <dbReference type="ARBA" id="ARBA00048679"/>
    </source>
</evidence>
<evidence type="ECO:0000313" key="13">
    <source>
        <dbReference type="Proteomes" id="UP000505210"/>
    </source>
</evidence>
<comment type="similarity">
    <text evidence="8">Belongs to the protein kinase superfamily. Ser/Thr protein kinase family.</text>
</comment>
<dbReference type="PROSITE" id="PS50011">
    <property type="entry name" value="PROTEIN_KINASE_DOM"/>
    <property type="match status" value="1"/>
</dbReference>
<gene>
    <name evidence="12" type="ORF">HPC62_03120</name>
</gene>
<dbReference type="EC" id="2.7.11.1" evidence="8"/>
<keyword evidence="2 8" id="KW-0808">Transferase</keyword>
<feature type="domain" description="Protein kinase" evidence="11">
    <location>
        <begin position="34"/>
        <end position="301"/>
    </location>
</feature>
<accession>A0A6M8B3B1</accession>
<dbReference type="KEGG" id="theu:HPC62_03120"/>
<proteinExistence type="inferred from homology"/>
<dbReference type="InterPro" id="IPR017441">
    <property type="entry name" value="Protein_kinase_ATP_BS"/>
</dbReference>
<dbReference type="InterPro" id="IPR011009">
    <property type="entry name" value="Kinase-like_dom_sf"/>
</dbReference>
<dbReference type="Gene3D" id="1.10.510.10">
    <property type="entry name" value="Transferase(Phosphotransferase) domain 1"/>
    <property type="match status" value="1"/>
</dbReference>
<dbReference type="InterPro" id="IPR000719">
    <property type="entry name" value="Prot_kinase_dom"/>
</dbReference>
<evidence type="ECO:0000256" key="1">
    <source>
        <dbReference type="ARBA" id="ARBA00022527"/>
    </source>
</evidence>
<feature type="binding site" evidence="9">
    <location>
        <position position="65"/>
    </location>
    <ligand>
        <name>ATP</name>
        <dbReference type="ChEBI" id="CHEBI:30616"/>
    </ligand>
</feature>
<dbReference type="PANTHER" id="PTHR24363:SF0">
    <property type="entry name" value="SERINE_THREONINE KINASE LIKE DOMAIN CONTAINING 1"/>
    <property type="match status" value="1"/>
</dbReference>
<dbReference type="GO" id="GO:0004674">
    <property type="term" value="F:protein serine/threonine kinase activity"/>
    <property type="evidence" value="ECO:0007669"/>
    <property type="project" value="UniProtKB-UniRule"/>
</dbReference>
<protein>
    <recommendedName>
        <fullName evidence="8">Serine/threonine-protein kinase B</fullName>
        <ecNumber evidence="8">2.7.11.1</ecNumber>
    </recommendedName>
</protein>
<keyword evidence="3 8" id="KW-0547">Nucleotide-binding</keyword>
<dbReference type="PIRSF" id="PIRSF000647">
    <property type="entry name" value="Ser/Thr_PK_SpkB"/>
    <property type="match status" value="1"/>
</dbReference>
<evidence type="ECO:0000256" key="8">
    <source>
        <dbReference type="PIRNR" id="PIRNR000647"/>
    </source>
</evidence>
<comment type="catalytic activity">
    <reaction evidence="7 8">
        <text>L-seryl-[protein] + ATP = O-phospho-L-seryl-[protein] + ADP + H(+)</text>
        <dbReference type="Rhea" id="RHEA:17989"/>
        <dbReference type="Rhea" id="RHEA-COMP:9863"/>
        <dbReference type="Rhea" id="RHEA-COMP:11604"/>
        <dbReference type="ChEBI" id="CHEBI:15378"/>
        <dbReference type="ChEBI" id="CHEBI:29999"/>
        <dbReference type="ChEBI" id="CHEBI:30616"/>
        <dbReference type="ChEBI" id="CHEBI:83421"/>
        <dbReference type="ChEBI" id="CHEBI:456216"/>
        <dbReference type="EC" id="2.7.11.1"/>
    </reaction>
</comment>
<organism evidence="12 13">
    <name type="scientific">Thermoleptolyngbya sichuanensis A183</name>
    <dbReference type="NCBI Taxonomy" id="2737172"/>
    <lineage>
        <taxon>Bacteria</taxon>
        <taxon>Bacillati</taxon>
        <taxon>Cyanobacteriota</taxon>
        <taxon>Cyanophyceae</taxon>
        <taxon>Oculatellales</taxon>
        <taxon>Oculatellaceae</taxon>
        <taxon>Thermoleptolyngbya</taxon>
        <taxon>Thermoleptolyngbya sichuanensis</taxon>
    </lineage>
</organism>
<dbReference type="InterPro" id="IPR016252">
    <property type="entry name" value="Ser/Thr_kinase_SpkB"/>
</dbReference>
<evidence type="ECO:0000256" key="4">
    <source>
        <dbReference type="ARBA" id="ARBA00022777"/>
    </source>
</evidence>
<feature type="region of interest" description="Disordered" evidence="10">
    <location>
        <begin position="350"/>
        <end position="400"/>
    </location>
</feature>
<evidence type="ECO:0000256" key="10">
    <source>
        <dbReference type="SAM" id="MobiDB-lite"/>
    </source>
</evidence>
<dbReference type="Proteomes" id="UP000505210">
    <property type="component" value="Chromosome"/>
</dbReference>
<comment type="catalytic activity">
    <reaction evidence="6 8">
        <text>L-threonyl-[protein] + ATP = O-phospho-L-threonyl-[protein] + ADP + H(+)</text>
        <dbReference type="Rhea" id="RHEA:46608"/>
        <dbReference type="Rhea" id="RHEA-COMP:11060"/>
        <dbReference type="Rhea" id="RHEA-COMP:11605"/>
        <dbReference type="ChEBI" id="CHEBI:15378"/>
        <dbReference type="ChEBI" id="CHEBI:30013"/>
        <dbReference type="ChEBI" id="CHEBI:30616"/>
        <dbReference type="ChEBI" id="CHEBI:61977"/>
        <dbReference type="ChEBI" id="CHEBI:456216"/>
        <dbReference type="EC" id="2.7.11.1"/>
    </reaction>
</comment>
<dbReference type="CDD" id="cd14014">
    <property type="entry name" value="STKc_PknB_like"/>
    <property type="match status" value="1"/>
</dbReference>
<name>A0A6M8B3B1_9CYAN</name>
<evidence type="ECO:0000256" key="9">
    <source>
        <dbReference type="PROSITE-ProRule" id="PRU10141"/>
    </source>
</evidence>
<dbReference type="EMBL" id="CP053661">
    <property type="protein sequence ID" value="QKD81294.1"/>
    <property type="molecule type" value="Genomic_DNA"/>
</dbReference>
<evidence type="ECO:0000256" key="2">
    <source>
        <dbReference type="ARBA" id="ARBA00022679"/>
    </source>
</evidence>
<feature type="compositionally biased region" description="Gly residues" evidence="10">
    <location>
        <begin position="388"/>
        <end position="398"/>
    </location>
</feature>
<dbReference type="PANTHER" id="PTHR24363">
    <property type="entry name" value="SERINE/THREONINE PROTEIN KINASE"/>
    <property type="match status" value="1"/>
</dbReference>
<dbReference type="Pfam" id="PF00805">
    <property type="entry name" value="Pentapeptide"/>
    <property type="match status" value="1"/>
</dbReference>
<keyword evidence="5 8" id="KW-0067">ATP-binding</keyword>
<evidence type="ECO:0000256" key="3">
    <source>
        <dbReference type="ARBA" id="ARBA00022741"/>
    </source>
</evidence>
<keyword evidence="13" id="KW-1185">Reference proteome</keyword>
<evidence type="ECO:0000313" key="12">
    <source>
        <dbReference type="EMBL" id="QKD81294.1"/>
    </source>
</evidence>
<dbReference type="InterPro" id="IPR001646">
    <property type="entry name" value="5peptide_repeat"/>
</dbReference>
<keyword evidence="1 8" id="KW-0723">Serine/threonine-protein kinase</keyword>